<accession>A0A2G3A5M0</accession>
<evidence type="ECO:0000256" key="4">
    <source>
        <dbReference type="ARBA" id="ARBA00022729"/>
    </source>
</evidence>
<dbReference type="InterPro" id="IPR051238">
    <property type="entry name" value="GDSL_esterase/lipase"/>
</dbReference>
<evidence type="ECO:0008006" key="11">
    <source>
        <dbReference type="Google" id="ProtNLM"/>
    </source>
</evidence>
<evidence type="ECO:0000256" key="1">
    <source>
        <dbReference type="ARBA" id="ARBA00004613"/>
    </source>
</evidence>
<proteinExistence type="inferred from homology"/>
<dbReference type="Gene3D" id="3.40.50.1110">
    <property type="entry name" value="SGNH hydrolase"/>
    <property type="match status" value="1"/>
</dbReference>
<comment type="similarity">
    <text evidence="2">Belongs to the 'GDSL' lipolytic enzyme family.</text>
</comment>
<dbReference type="PANTHER" id="PTHR45650">
    <property type="entry name" value="GDSL-LIKE LIPASE/ACYLHYDROLASE-RELATED"/>
    <property type="match status" value="1"/>
</dbReference>
<keyword evidence="6" id="KW-0442">Lipid degradation</keyword>
<reference evidence="9 10" key="1">
    <citation type="journal article" date="2014" name="Nat. Genet.">
        <title>Genome sequence of the hot pepper provides insights into the evolution of pungency in Capsicum species.</title>
        <authorList>
            <person name="Kim S."/>
            <person name="Park M."/>
            <person name="Yeom S.I."/>
            <person name="Kim Y.M."/>
            <person name="Lee J.M."/>
            <person name="Lee H.A."/>
            <person name="Seo E."/>
            <person name="Choi J."/>
            <person name="Cheong K."/>
            <person name="Kim K.T."/>
            <person name="Jung K."/>
            <person name="Lee G.W."/>
            <person name="Oh S.K."/>
            <person name="Bae C."/>
            <person name="Kim S.B."/>
            <person name="Lee H.Y."/>
            <person name="Kim S.Y."/>
            <person name="Kim M.S."/>
            <person name="Kang B.C."/>
            <person name="Jo Y.D."/>
            <person name="Yang H.B."/>
            <person name="Jeong H.J."/>
            <person name="Kang W.H."/>
            <person name="Kwon J.K."/>
            <person name="Shin C."/>
            <person name="Lim J.Y."/>
            <person name="Park J.H."/>
            <person name="Huh J.H."/>
            <person name="Kim J.S."/>
            <person name="Kim B.D."/>
            <person name="Cohen O."/>
            <person name="Paran I."/>
            <person name="Suh M.C."/>
            <person name="Lee S.B."/>
            <person name="Kim Y.K."/>
            <person name="Shin Y."/>
            <person name="Noh S.J."/>
            <person name="Park J."/>
            <person name="Seo Y.S."/>
            <person name="Kwon S.Y."/>
            <person name="Kim H.A."/>
            <person name="Park J.M."/>
            <person name="Kim H.J."/>
            <person name="Choi S.B."/>
            <person name="Bosland P.W."/>
            <person name="Reeves G."/>
            <person name="Jo S.H."/>
            <person name="Lee B.W."/>
            <person name="Cho H.T."/>
            <person name="Choi H.S."/>
            <person name="Lee M.S."/>
            <person name="Yu Y."/>
            <person name="Do Choi Y."/>
            <person name="Park B.S."/>
            <person name="van Deynze A."/>
            <person name="Ashrafi H."/>
            <person name="Hill T."/>
            <person name="Kim W.T."/>
            <person name="Pai H.S."/>
            <person name="Ahn H.K."/>
            <person name="Yeam I."/>
            <person name="Giovannoni J.J."/>
            <person name="Rose J.K."/>
            <person name="Sorensen I."/>
            <person name="Lee S.J."/>
            <person name="Kim R.W."/>
            <person name="Choi I.Y."/>
            <person name="Choi B.S."/>
            <person name="Lim J.S."/>
            <person name="Lee Y.H."/>
            <person name="Choi D."/>
        </authorList>
    </citation>
    <scope>NUCLEOTIDE SEQUENCE [LARGE SCALE GENOMIC DNA]</scope>
    <source>
        <strain evidence="10">cv. CM334</strain>
    </source>
</reference>
<reference evidence="9 10" key="2">
    <citation type="journal article" date="2017" name="Genome Biol.">
        <title>New reference genome sequences of hot pepper reveal the massive evolution of plant disease-resistance genes by retroduplication.</title>
        <authorList>
            <person name="Kim S."/>
            <person name="Park J."/>
            <person name="Yeom S.I."/>
            <person name="Kim Y.M."/>
            <person name="Seo E."/>
            <person name="Kim K.T."/>
            <person name="Kim M.S."/>
            <person name="Lee J.M."/>
            <person name="Cheong K."/>
            <person name="Shin H.S."/>
            <person name="Kim S.B."/>
            <person name="Han K."/>
            <person name="Lee J."/>
            <person name="Park M."/>
            <person name="Lee H.A."/>
            <person name="Lee H.Y."/>
            <person name="Lee Y."/>
            <person name="Oh S."/>
            <person name="Lee J.H."/>
            <person name="Choi E."/>
            <person name="Choi E."/>
            <person name="Lee S.E."/>
            <person name="Jeon J."/>
            <person name="Kim H."/>
            <person name="Choi G."/>
            <person name="Song H."/>
            <person name="Lee J."/>
            <person name="Lee S.C."/>
            <person name="Kwon J.K."/>
            <person name="Lee H.Y."/>
            <person name="Koo N."/>
            <person name="Hong Y."/>
            <person name="Kim R.W."/>
            <person name="Kang W.H."/>
            <person name="Huh J.H."/>
            <person name="Kang B.C."/>
            <person name="Yang T.J."/>
            <person name="Lee Y.H."/>
            <person name="Bennetzen J.L."/>
            <person name="Choi D."/>
        </authorList>
    </citation>
    <scope>NUCLEOTIDE SEQUENCE [LARGE SCALE GENOMIC DNA]</scope>
    <source>
        <strain evidence="10">cv. CM334</strain>
    </source>
</reference>
<keyword evidence="5" id="KW-0378">Hydrolase</keyword>
<keyword evidence="3" id="KW-0964">Secreted</keyword>
<sequence length="462" mass="51593">MEIFKCQAILIIVLLLYVESVKSEIPLAPALYVFGDSIFDSGNNNLLPTLAKADFKPYGSNFNGGRATGRFTNGKTVADFIAEFLGLPFSPPYVRLRRGSIKLTGLNYASGSCGILPYTGNFLGKCLHFSEQVDLFQRTVKRELPRQFDDPEELSSYLSRSIFLISTGSNDYVNNYLQPNLYGTSKDYTPESFAKLLINVLSQQFQANHLKSNCNYYSSMFGQRLYELGARKVIVFEIGPIGCIPSFTKKLSHNERCAEKYNDLAVMFNNQLSDMLKNFTSTLPGSTFILGHAHWLGYDAIINPFTYGLMDPSSPCCVTWGNGTSACIPELVPCRDADKHYFWDGYHLTETVYRVIATKCFNDTSVCIPNNIKELVEGIHNPSLLALLESRMSNHTNLVGNLGFSKHISSGATDHSRGIVLIWTKDLLNNTDISISSQTIHVIVQVFQDLVKQCFENSPNLT</sequence>
<dbReference type="Gramene" id="PHT89537">
    <property type="protein sequence ID" value="PHT89537"/>
    <property type="gene ID" value="T459_04650"/>
</dbReference>
<dbReference type="Pfam" id="PF00657">
    <property type="entry name" value="Lipase_GDSL"/>
    <property type="match status" value="1"/>
</dbReference>
<dbReference type="EMBL" id="AYRZ02000002">
    <property type="protein sequence ID" value="PHT89537.1"/>
    <property type="molecule type" value="Genomic_DNA"/>
</dbReference>
<dbReference type="CDD" id="cd01837">
    <property type="entry name" value="SGNH_plant_lipase_like"/>
    <property type="match status" value="1"/>
</dbReference>
<evidence type="ECO:0000256" key="5">
    <source>
        <dbReference type="ARBA" id="ARBA00022801"/>
    </source>
</evidence>
<dbReference type="OMA" id="HYFFDAY"/>
<comment type="subcellular location">
    <subcellularLocation>
        <location evidence="1">Secreted</location>
    </subcellularLocation>
</comment>
<keyword evidence="7" id="KW-0443">Lipid metabolism</keyword>
<gene>
    <name evidence="9" type="ORF">T459_04650</name>
</gene>
<protein>
    <recommendedName>
        <fullName evidence="11">GDSL esterase/lipase 7-like</fullName>
    </recommendedName>
</protein>
<evidence type="ECO:0000256" key="7">
    <source>
        <dbReference type="ARBA" id="ARBA00023098"/>
    </source>
</evidence>
<dbReference type="GO" id="GO:0016042">
    <property type="term" value="P:lipid catabolic process"/>
    <property type="evidence" value="ECO:0007669"/>
    <property type="project" value="UniProtKB-KW"/>
</dbReference>
<keyword evidence="4 8" id="KW-0732">Signal</keyword>
<evidence type="ECO:0000256" key="8">
    <source>
        <dbReference type="SAM" id="SignalP"/>
    </source>
</evidence>
<evidence type="ECO:0000313" key="10">
    <source>
        <dbReference type="Proteomes" id="UP000222542"/>
    </source>
</evidence>
<organism evidence="9 10">
    <name type="scientific">Capsicum annuum</name>
    <name type="common">Capsicum pepper</name>
    <dbReference type="NCBI Taxonomy" id="4072"/>
    <lineage>
        <taxon>Eukaryota</taxon>
        <taxon>Viridiplantae</taxon>
        <taxon>Streptophyta</taxon>
        <taxon>Embryophyta</taxon>
        <taxon>Tracheophyta</taxon>
        <taxon>Spermatophyta</taxon>
        <taxon>Magnoliopsida</taxon>
        <taxon>eudicotyledons</taxon>
        <taxon>Gunneridae</taxon>
        <taxon>Pentapetalae</taxon>
        <taxon>asterids</taxon>
        <taxon>lamiids</taxon>
        <taxon>Solanales</taxon>
        <taxon>Solanaceae</taxon>
        <taxon>Solanoideae</taxon>
        <taxon>Capsiceae</taxon>
        <taxon>Capsicum</taxon>
    </lineage>
</organism>
<evidence type="ECO:0000256" key="6">
    <source>
        <dbReference type="ARBA" id="ARBA00022963"/>
    </source>
</evidence>
<dbReference type="Proteomes" id="UP000222542">
    <property type="component" value="Unassembled WGS sequence"/>
</dbReference>
<dbReference type="InterPro" id="IPR036514">
    <property type="entry name" value="SGNH_hydro_sf"/>
</dbReference>
<feature type="signal peptide" evidence="8">
    <location>
        <begin position="1"/>
        <end position="23"/>
    </location>
</feature>
<dbReference type="GO" id="GO:0005576">
    <property type="term" value="C:extracellular region"/>
    <property type="evidence" value="ECO:0007669"/>
    <property type="project" value="UniProtKB-SubCell"/>
</dbReference>
<dbReference type="PANTHER" id="PTHR45650:SF14">
    <property type="entry name" value="GDSL ESTERASE_LIPASE 7-LIKE"/>
    <property type="match status" value="1"/>
</dbReference>
<comment type="caution">
    <text evidence="9">The sequence shown here is derived from an EMBL/GenBank/DDBJ whole genome shotgun (WGS) entry which is preliminary data.</text>
</comment>
<dbReference type="GO" id="GO:0016788">
    <property type="term" value="F:hydrolase activity, acting on ester bonds"/>
    <property type="evidence" value="ECO:0007669"/>
    <property type="project" value="InterPro"/>
</dbReference>
<evidence type="ECO:0000313" key="9">
    <source>
        <dbReference type="EMBL" id="PHT89537.1"/>
    </source>
</evidence>
<dbReference type="InterPro" id="IPR001087">
    <property type="entry name" value="GDSL"/>
</dbReference>
<dbReference type="AlphaFoldDB" id="A0A2G3A5M0"/>
<evidence type="ECO:0000256" key="2">
    <source>
        <dbReference type="ARBA" id="ARBA00008668"/>
    </source>
</evidence>
<name>A0A2G3A5M0_CAPAN</name>
<evidence type="ECO:0000256" key="3">
    <source>
        <dbReference type="ARBA" id="ARBA00022525"/>
    </source>
</evidence>
<keyword evidence="10" id="KW-1185">Reference proteome</keyword>
<dbReference type="InterPro" id="IPR035669">
    <property type="entry name" value="SGNH_plant_lipase-like"/>
</dbReference>
<feature type="chain" id="PRO_5013552009" description="GDSL esterase/lipase 7-like" evidence="8">
    <location>
        <begin position="24"/>
        <end position="462"/>
    </location>
</feature>